<protein>
    <recommendedName>
        <fullName evidence="2">NADP-dependent oxidoreductase domain-containing protein</fullName>
    </recommendedName>
</protein>
<dbReference type="InterPro" id="IPR050523">
    <property type="entry name" value="AKR_Detox_Biosynth"/>
</dbReference>
<dbReference type="Proteomes" id="UP000075604">
    <property type="component" value="Unassembled WGS sequence"/>
</dbReference>
<dbReference type="PANTHER" id="PTHR43364:SF4">
    <property type="entry name" value="NAD(P)-LINKED OXIDOREDUCTASE SUPERFAMILY PROTEIN"/>
    <property type="match status" value="1"/>
</dbReference>
<evidence type="ECO:0000313" key="3">
    <source>
        <dbReference type="EMBL" id="KYF60070.1"/>
    </source>
</evidence>
<dbReference type="EMBL" id="JELX01001079">
    <property type="protein sequence ID" value="KYF60070.1"/>
    <property type="molecule type" value="Genomic_DNA"/>
</dbReference>
<dbReference type="PANTHER" id="PTHR43364">
    <property type="entry name" value="NADH-SPECIFIC METHYLGLYOXAL REDUCTASE-RELATED"/>
    <property type="match status" value="1"/>
</dbReference>
<dbReference type="Gene3D" id="3.20.20.100">
    <property type="entry name" value="NADP-dependent oxidoreductase domain"/>
    <property type="match status" value="1"/>
</dbReference>
<feature type="domain" description="NADP-dependent oxidoreductase" evidence="2">
    <location>
        <begin position="15"/>
        <end position="90"/>
    </location>
</feature>
<keyword evidence="1" id="KW-0560">Oxidoreductase</keyword>
<dbReference type="InterPro" id="IPR023210">
    <property type="entry name" value="NADP_OxRdtase_dom"/>
</dbReference>
<evidence type="ECO:0000259" key="2">
    <source>
        <dbReference type="Pfam" id="PF00248"/>
    </source>
</evidence>
<accession>A0A150PWM2</accession>
<name>A0A150PWM2_SORCE</name>
<dbReference type="SUPFAM" id="SSF53927">
    <property type="entry name" value="Cytidine deaminase-like"/>
    <property type="match status" value="1"/>
</dbReference>
<organism evidence="3 4">
    <name type="scientific">Sorangium cellulosum</name>
    <name type="common">Polyangium cellulosum</name>
    <dbReference type="NCBI Taxonomy" id="56"/>
    <lineage>
        <taxon>Bacteria</taxon>
        <taxon>Pseudomonadati</taxon>
        <taxon>Myxococcota</taxon>
        <taxon>Polyangia</taxon>
        <taxon>Polyangiales</taxon>
        <taxon>Polyangiaceae</taxon>
        <taxon>Sorangium</taxon>
    </lineage>
</organism>
<dbReference type="InterPro" id="IPR016193">
    <property type="entry name" value="Cytidine_deaminase-like"/>
</dbReference>
<dbReference type="AlphaFoldDB" id="A0A150PWM2"/>
<sequence>MHYRQLGDSELRVSELCLGTMTFGEQNTLEDAKAQLDYAFYAGINFVDAAEMYPVPTRAETQGRTESYVGEWLSQRPRDKVVLATKIAAGVELGKEVLAEIEQILARTPSCAKALIARRVGAVFVAVIDSHPRNLGRGIALLRAAGVPVEVGTLADDVASFIDGYLIR</sequence>
<comment type="caution">
    <text evidence="3">The sequence shown here is derived from an EMBL/GenBank/DDBJ whole genome shotgun (WGS) entry which is preliminary data.</text>
</comment>
<reference evidence="3 4" key="1">
    <citation type="submission" date="2014-02" db="EMBL/GenBank/DDBJ databases">
        <title>The small core and large imbalanced accessory genome model reveals a collaborative survival strategy of Sorangium cellulosum strains in nature.</title>
        <authorList>
            <person name="Han K."/>
            <person name="Peng R."/>
            <person name="Blom J."/>
            <person name="Li Y.-Z."/>
        </authorList>
    </citation>
    <scope>NUCLEOTIDE SEQUENCE [LARGE SCALE GENOMIC DNA]</scope>
    <source>
        <strain evidence="3 4">So0157-18</strain>
    </source>
</reference>
<proteinExistence type="predicted"/>
<gene>
    <name evidence="3" type="ORF">BE04_36180</name>
</gene>
<dbReference type="GO" id="GO:0016491">
    <property type="term" value="F:oxidoreductase activity"/>
    <property type="evidence" value="ECO:0007669"/>
    <property type="project" value="UniProtKB-KW"/>
</dbReference>
<dbReference type="Pfam" id="PF00248">
    <property type="entry name" value="Aldo_ket_red"/>
    <property type="match status" value="1"/>
</dbReference>
<evidence type="ECO:0000313" key="4">
    <source>
        <dbReference type="Proteomes" id="UP000075604"/>
    </source>
</evidence>
<evidence type="ECO:0000256" key="1">
    <source>
        <dbReference type="ARBA" id="ARBA00023002"/>
    </source>
</evidence>
<dbReference type="SUPFAM" id="SSF51430">
    <property type="entry name" value="NAD(P)-linked oxidoreductase"/>
    <property type="match status" value="1"/>
</dbReference>
<dbReference type="InterPro" id="IPR036812">
    <property type="entry name" value="NAD(P)_OxRdtase_dom_sf"/>
</dbReference>